<keyword evidence="3" id="KW-1185">Reference proteome</keyword>
<dbReference type="Proteomes" id="UP001499951">
    <property type="component" value="Unassembled WGS sequence"/>
</dbReference>
<proteinExistence type="predicted"/>
<comment type="caution">
    <text evidence="2">The sequence shown here is derived from an EMBL/GenBank/DDBJ whole genome shotgun (WGS) entry which is preliminary data.</text>
</comment>
<name>A0ABP3PFA6_9PROT</name>
<dbReference type="RefSeq" id="WP_166933337.1">
    <property type="nucleotide sequence ID" value="NZ_BAAADD010000003.1"/>
</dbReference>
<feature type="transmembrane region" description="Helical" evidence="1">
    <location>
        <begin position="57"/>
        <end position="77"/>
    </location>
</feature>
<accession>A0ABP3PFA6</accession>
<gene>
    <name evidence="2" type="ORF">GCM10008942_13050</name>
</gene>
<evidence type="ECO:0000313" key="2">
    <source>
        <dbReference type="EMBL" id="GAA0566035.1"/>
    </source>
</evidence>
<keyword evidence="1" id="KW-0812">Transmembrane</keyword>
<evidence type="ECO:0000313" key="3">
    <source>
        <dbReference type="Proteomes" id="UP001499951"/>
    </source>
</evidence>
<reference evidence="3" key="1">
    <citation type="journal article" date="2019" name="Int. J. Syst. Evol. Microbiol.">
        <title>The Global Catalogue of Microorganisms (GCM) 10K type strain sequencing project: providing services to taxonomists for standard genome sequencing and annotation.</title>
        <authorList>
            <consortium name="The Broad Institute Genomics Platform"/>
            <consortium name="The Broad Institute Genome Sequencing Center for Infectious Disease"/>
            <person name="Wu L."/>
            <person name="Ma J."/>
        </authorList>
    </citation>
    <scope>NUCLEOTIDE SEQUENCE [LARGE SCALE GENOMIC DNA]</scope>
    <source>
        <strain evidence="3">JCM 15089</strain>
    </source>
</reference>
<feature type="transmembrane region" description="Helical" evidence="1">
    <location>
        <begin position="12"/>
        <end position="37"/>
    </location>
</feature>
<organism evidence="2 3">
    <name type="scientific">Rhizomicrobium electricum</name>
    <dbReference type="NCBI Taxonomy" id="480070"/>
    <lineage>
        <taxon>Bacteria</taxon>
        <taxon>Pseudomonadati</taxon>
        <taxon>Pseudomonadota</taxon>
        <taxon>Alphaproteobacteria</taxon>
        <taxon>Micropepsales</taxon>
        <taxon>Micropepsaceae</taxon>
        <taxon>Rhizomicrobium</taxon>
    </lineage>
</organism>
<evidence type="ECO:0000256" key="1">
    <source>
        <dbReference type="SAM" id="Phobius"/>
    </source>
</evidence>
<keyword evidence="1" id="KW-1133">Transmembrane helix</keyword>
<protein>
    <submittedName>
        <fullName evidence="2">Uncharacterized protein</fullName>
    </submittedName>
</protein>
<keyword evidence="1" id="KW-0472">Membrane</keyword>
<sequence>MEYYSENTLFGFALLAWIALYLVLKIVLRVVLAAAHYDPGSQKGFWIDYNTLRHGMTFRIVNLGLPLAVVIGGYYLVAGHNGPKGMRNLYQATITTMQRLQSGKEQIGTRPLAGIVVMRRDDKCAGTPDCPIAIDADKTMDIEQSRRTAPGQTPRIVLILSCHPVKTRECVGACPGGHEFFSDLCTVTRWDVKDGSYQPPSAPFLATEESEGYRQALREAEQIVDGRN</sequence>
<dbReference type="EMBL" id="BAAADD010000003">
    <property type="protein sequence ID" value="GAA0566035.1"/>
    <property type="molecule type" value="Genomic_DNA"/>
</dbReference>